<dbReference type="PANTHER" id="PTHR12940:SF0">
    <property type="entry name" value="SPLICING FACTOR ESS-2 HOMOLOG"/>
    <property type="match status" value="1"/>
</dbReference>
<dbReference type="PANTHER" id="PTHR12940">
    <property type="entry name" value="ES-2 PROTEIN - RELATED"/>
    <property type="match status" value="1"/>
</dbReference>
<dbReference type="GO" id="GO:0071013">
    <property type="term" value="C:catalytic step 2 spliceosome"/>
    <property type="evidence" value="ECO:0007669"/>
    <property type="project" value="TreeGrafter"/>
</dbReference>
<feature type="compositionally biased region" description="Polar residues" evidence="4">
    <location>
        <begin position="411"/>
        <end position="420"/>
    </location>
</feature>
<reference evidence="6" key="1">
    <citation type="journal article" date="2023" name="Commun. Biol.">
        <title>Genome analysis of Parmales, the sister group of diatoms, reveals the evolutionary specialization of diatoms from phago-mixotrophs to photoautotrophs.</title>
        <authorList>
            <person name="Ban H."/>
            <person name="Sato S."/>
            <person name="Yoshikawa S."/>
            <person name="Yamada K."/>
            <person name="Nakamura Y."/>
            <person name="Ichinomiya M."/>
            <person name="Sato N."/>
            <person name="Blanc-Mathieu R."/>
            <person name="Endo H."/>
            <person name="Kuwata A."/>
            <person name="Ogata H."/>
        </authorList>
    </citation>
    <scope>NUCLEOTIDE SEQUENCE [LARGE SCALE GENOMIC DNA]</scope>
    <source>
        <strain evidence="6">NIES 3701</strain>
    </source>
</reference>
<comment type="caution">
    <text evidence="5">The sequence shown here is derived from an EMBL/GenBank/DDBJ whole genome shotgun (WGS) entry which is preliminary data.</text>
</comment>
<sequence length="420" mass="46094">MSMPPPPSRRAGRRAVLEEEDYVEAIDDIIKRDFFPDADGRNDDDKDDATINTIYTINDEATTASYYGGIGKPPKQTLTEFHNTHTSEDNEYYRQQQIKDLEEHRRLYKYAYGDKPLMLLPDGTEATKERLALMEATPLASDEFTRDGGNVETWKWRSHNALMMQPELEREKDICGVLAIEDGDAGDSNDGSMPPPRRKAPSKVDDPSAPKIVPEATRFKPHELFNQFMAGHKGPGKDKIDFETYEKSHTESEYSFEGNATKKINGYSFVPMTPTPSGPEFDIEDNSLRETVAKTLQDEAGRSMRKRRTSSVSSSSSGGSGKPMFPGGRRKKSRWDGGNAGVNLTPAAQSLLNRSVGGGGRSVLVGGLPTPNITPRARGSLGDSLRASYTPRSRGSSGGSGSSRSGGKNKFVSSSTPLRK</sequence>
<keyword evidence="3" id="KW-0539">Nucleus</keyword>
<accession>A0A9W7A0D9</accession>
<comment type="similarity">
    <text evidence="2">Belongs to the ESS2 family.</text>
</comment>
<evidence type="ECO:0000313" key="6">
    <source>
        <dbReference type="Proteomes" id="UP001165085"/>
    </source>
</evidence>
<name>A0A9W7A0D9_9STRA</name>
<feature type="region of interest" description="Disordered" evidence="4">
    <location>
        <begin position="296"/>
        <end position="420"/>
    </location>
</feature>
<feature type="region of interest" description="Disordered" evidence="4">
    <location>
        <begin position="181"/>
        <end position="209"/>
    </location>
</feature>
<evidence type="ECO:0000256" key="2">
    <source>
        <dbReference type="ARBA" id="ARBA00009072"/>
    </source>
</evidence>
<evidence type="ECO:0000256" key="4">
    <source>
        <dbReference type="SAM" id="MobiDB-lite"/>
    </source>
</evidence>
<protein>
    <submittedName>
        <fullName evidence="5">Uncharacterized protein</fullName>
    </submittedName>
</protein>
<gene>
    <name evidence="5" type="ORF">TrST_g1590</name>
</gene>
<evidence type="ECO:0000313" key="5">
    <source>
        <dbReference type="EMBL" id="GMH59769.1"/>
    </source>
</evidence>
<dbReference type="Pfam" id="PF09751">
    <property type="entry name" value="Es2"/>
    <property type="match status" value="2"/>
</dbReference>
<proteinExistence type="inferred from homology"/>
<dbReference type="EMBL" id="BRXY01000061">
    <property type="protein sequence ID" value="GMH59769.1"/>
    <property type="molecule type" value="Genomic_DNA"/>
</dbReference>
<comment type="subcellular location">
    <subcellularLocation>
        <location evidence="1">Nucleus</location>
    </subcellularLocation>
</comment>
<keyword evidence="6" id="KW-1185">Reference proteome</keyword>
<dbReference type="AlphaFoldDB" id="A0A9W7A0D9"/>
<evidence type="ECO:0000256" key="3">
    <source>
        <dbReference type="ARBA" id="ARBA00023242"/>
    </source>
</evidence>
<evidence type="ECO:0000256" key="1">
    <source>
        <dbReference type="ARBA" id="ARBA00004123"/>
    </source>
</evidence>
<feature type="compositionally biased region" description="Low complexity" evidence="4">
    <location>
        <begin position="310"/>
        <end position="327"/>
    </location>
</feature>
<dbReference type="InterPro" id="IPR019148">
    <property type="entry name" value="Nuclear_protein_DGCR14_ESS-2"/>
</dbReference>
<dbReference type="OrthoDB" id="19679at2759"/>
<dbReference type="Proteomes" id="UP001165085">
    <property type="component" value="Unassembled WGS sequence"/>
</dbReference>
<organism evidence="5 6">
    <name type="scientific">Triparma strigata</name>
    <dbReference type="NCBI Taxonomy" id="1606541"/>
    <lineage>
        <taxon>Eukaryota</taxon>
        <taxon>Sar</taxon>
        <taxon>Stramenopiles</taxon>
        <taxon>Ochrophyta</taxon>
        <taxon>Bolidophyceae</taxon>
        <taxon>Parmales</taxon>
        <taxon>Triparmaceae</taxon>
        <taxon>Triparma</taxon>
    </lineage>
</organism>